<dbReference type="AlphaFoldDB" id="D1PMN3"/>
<dbReference type="HOGENOM" id="CLU_2182609_0_0_9"/>
<name>D1PMN3_9FIRM</name>
<protein>
    <submittedName>
        <fullName evidence="1">Uncharacterized protein</fullName>
    </submittedName>
</protein>
<evidence type="ECO:0000313" key="2">
    <source>
        <dbReference type="Proteomes" id="UP000003438"/>
    </source>
</evidence>
<evidence type="ECO:0000313" key="1">
    <source>
        <dbReference type="EMBL" id="EFB75819.1"/>
    </source>
</evidence>
<gene>
    <name evidence="1" type="ORF">SUBVAR_05597</name>
</gene>
<dbReference type="STRING" id="411471.SUBVAR_05597"/>
<reference evidence="1" key="1">
    <citation type="submission" date="2009-12" db="EMBL/GenBank/DDBJ databases">
        <authorList>
            <person name="Weinstock G."/>
            <person name="Sodergren E."/>
            <person name="Clifton S."/>
            <person name="Fulton L."/>
            <person name="Fulton B."/>
            <person name="Courtney L."/>
            <person name="Fronick C."/>
            <person name="Harrison M."/>
            <person name="Strong C."/>
            <person name="Farmer C."/>
            <person name="Delahaunty K."/>
            <person name="Markovic C."/>
            <person name="Hall O."/>
            <person name="Minx P."/>
            <person name="Tomlinson C."/>
            <person name="Mitreva M."/>
            <person name="Nelson J."/>
            <person name="Hou S."/>
            <person name="Wollam A."/>
            <person name="Pepin K.H."/>
            <person name="Johnson M."/>
            <person name="Bhonagiri V."/>
            <person name="Nash W.E."/>
            <person name="Warren W."/>
            <person name="Chinwalla A."/>
            <person name="Mardis E.R."/>
            <person name="Wilson R.K."/>
        </authorList>
    </citation>
    <scope>NUCLEOTIDE SEQUENCE [LARGE SCALE GENOMIC DNA]</scope>
    <source>
        <strain evidence="1">DSM 15176</strain>
    </source>
</reference>
<accession>D1PMN3</accession>
<sequence length="109" mass="11302">MADGHGAFAVMEDHRLGVGTAALAGGGVTHVAGGHFGAVGQFFQYAFGKDFAHKSQVAMPGKHTVHIQRNAAAFLPAMLQSVQRTVYGADHVGFAGLVIDAEDTALLVQ</sequence>
<organism evidence="1 2">
    <name type="scientific">Subdoligranulum variabile DSM 15176</name>
    <dbReference type="NCBI Taxonomy" id="411471"/>
    <lineage>
        <taxon>Bacteria</taxon>
        <taxon>Bacillati</taxon>
        <taxon>Bacillota</taxon>
        <taxon>Clostridia</taxon>
        <taxon>Eubacteriales</taxon>
        <taxon>Oscillospiraceae</taxon>
        <taxon>Subdoligranulum</taxon>
    </lineage>
</organism>
<proteinExistence type="predicted"/>
<dbReference type="EMBL" id="ACBY02000023">
    <property type="protein sequence ID" value="EFB75819.1"/>
    <property type="molecule type" value="Genomic_DNA"/>
</dbReference>
<dbReference type="Proteomes" id="UP000003438">
    <property type="component" value="Unassembled WGS sequence"/>
</dbReference>
<keyword evidence="2" id="KW-1185">Reference proteome</keyword>
<comment type="caution">
    <text evidence="1">The sequence shown here is derived from an EMBL/GenBank/DDBJ whole genome shotgun (WGS) entry which is preliminary data.</text>
</comment>